<feature type="region of interest" description="Disordered" evidence="1">
    <location>
        <begin position="32"/>
        <end position="60"/>
    </location>
</feature>
<sequence>DGSAVAGGRGEAEGLGIYCIRKYTLHLHRGRHHHSEEVVEEKGANLRQREHSNSDGYSVSDGRFIIGDKVDE</sequence>
<name>A0AAV5TUW5_9BILA</name>
<dbReference type="EMBL" id="BTSX01000004">
    <property type="protein sequence ID" value="GMS97818.1"/>
    <property type="molecule type" value="Genomic_DNA"/>
</dbReference>
<evidence type="ECO:0000256" key="1">
    <source>
        <dbReference type="SAM" id="MobiDB-lite"/>
    </source>
</evidence>
<gene>
    <name evidence="2" type="ORF">PENTCL1PPCAC_19993</name>
</gene>
<dbReference type="AlphaFoldDB" id="A0AAV5TUW5"/>
<accession>A0AAV5TUW5</accession>
<evidence type="ECO:0000313" key="3">
    <source>
        <dbReference type="Proteomes" id="UP001432027"/>
    </source>
</evidence>
<feature type="compositionally biased region" description="Basic and acidic residues" evidence="1">
    <location>
        <begin position="34"/>
        <end position="53"/>
    </location>
</feature>
<dbReference type="Proteomes" id="UP001432027">
    <property type="component" value="Unassembled WGS sequence"/>
</dbReference>
<comment type="caution">
    <text evidence="2">The sequence shown here is derived from an EMBL/GenBank/DDBJ whole genome shotgun (WGS) entry which is preliminary data.</text>
</comment>
<feature type="non-terminal residue" evidence="2">
    <location>
        <position position="72"/>
    </location>
</feature>
<evidence type="ECO:0000313" key="2">
    <source>
        <dbReference type="EMBL" id="GMS97818.1"/>
    </source>
</evidence>
<proteinExistence type="predicted"/>
<organism evidence="2 3">
    <name type="scientific">Pristionchus entomophagus</name>
    <dbReference type="NCBI Taxonomy" id="358040"/>
    <lineage>
        <taxon>Eukaryota</taxon>
        <taxon>Metazoa</taxon>
        <taxon>Ecdysozoa</taxon>
        <taxon>Nematoda</taxon>
        <taxon>Chromadorea</taxon>
        <taxon>Rhabditida</taxon>
        <taxon>Rhabditina</taxon>
        <taxon>Diplogasteromorpha</taxon>
        <taxon>Diplogasteroidea</taxon>
        <taxon>Neodiplogasteridae</taxon>
        <taxon>Pristionchus</taxon>
    </lineage>
</organism>
<feature type="non-terminal residue" evidence="2">
    <location>
        <position position="1"/>
    </location>
</feature>
<protein>
    <submittedName>
        <fullName evidence="2">Uncharacterized protein</fullName>
    </submittedName>
</protein>
<keyword evidence="3" id="KW-1185">Reference proteome</keyword>
<reference evidence="2" key="1">
    <citation type="submission" date="2023-10" db="EMBL/GenBank/DDBJ databases">
        <title>Genome assembly of Pristionchus species.</title>
        <authorList>
            <person name="Yoshida K."/>
            <person name="Sommer R.J."/>
        </authorList>
    </citation>
    <scope>NUCLEOTIDE SEQUENCE</scope>
    <source>
        <strain evidence="2">RS0144</strain>
    </source>
</reference>